<organism evidence="3 4">
    <name type="scientific">Cupriavidus pauculus</name>
    <dbReference type="NCBI Taxonomy" id="82633"/>
    <lineage>
        <taxon>Bacteria</taxon>
        <taxon>Pseudomonadati</taxon>
        <taxon>Pseudomonadota</taxon>
        <taxon>Betaproteobacteria</taxon>
        <taxon>Burkholderiales</taxon>
        <taxon>Burkholderiaceae</taxon>
        <taxon>Cupriavidus</taxon>
    </lineage>
</organism>
<sequence>MHASCLRRALATGDQARLGPPFGRRKCPRNRGERRQGRRRRGGGPARRRDEHAGGPMTRHTARPASHARCHGYTLVELLTSLVMGMIILAAGFALYTMSRGNQNAIANSSTLDERGWLALDAVASQLRQAGYVPPGAKRDAAMPMLLGLDDCDAPAVAHGTLQCTGASAKTDALLIRFYGASRAGSPAADDTVIDCAGEGVPAPDGDSPRGASLFFVRHAADGTASLICRHGAGAGAADVELIRGVERMELLYGISTAGDGMPDKVVPARVMTADDWRNVATVTVSLLLRGDHRRRGTTSGTTSTTTSTTTLAMFGAADDPDYRVETGKTPDIVRRVFTSTVQLRNQLACPTSGDPSCG</sequence>
<dbReference type="EMBL" id="CP044065">
    <property type="protein sequence ID" value="QET02526.1"/>
    <property type="molecule type" value="Genomic_DNA"/>
</dbReference>
<dbReference type="InterPro" id="IPR012902">
    <property type="entry name" value="N_methyl_site"/>
</dbReference>
<keyword evidence="2" id="KW-0472">Membrane</keyword>
<keyword evidence="2" id="KW-0812">Transmembrane</keyword>
<gene>
    <name evidence="3" type="ORF">FOB72_11070</name>
</gene>
<feature type="region of interest" description="Disordered" evidence="1">
    <location>
        <begin position="15"/>
        <end position="66"/>
    </location>
</feature>
<name>A0A5P2H3T2_9BURK</name>
<keyword evidence="2" id="KW-1133">Transmembrane helix</keyword>
<evidence type="ECO:0000313" key="4">
    <source>
        <dbReference type="Proteomes" id="UP000322822"/>
    </source>
</evidence>
<accession>A0A5P2H3T2</accession>
<dbReference type="Proteomes" id="UP000322822">
    <property type="component" value="Chromosome 1"/>
</dbReference>
<feature type="transmembrane region" description="Helical" evidence="2">
    <location>
        <begin position="73"/>
        <end position="96"/>
    </location>
</feature>
<protein>
    <recommendedName>
        <fullName evidence="5">Prepilin-type N-terminal cleavage/methylation domain-containing protein</fullName>
    </recommendedName>
</protein>
<evidence type="ECO:0000313" key="3">
    <source>
        <dbReference type="EMBL" id="QET02526.1"/>
    </source>
</evidence>
<proteinExistence type="predicted"/>
<dbReference type="AlphaFoldDB" id="A0A5P2H3T2"/>
<evidence type="ECO:0008006" key="5">
    <source>
        <dbReference type="Google" id="ProtNLM"/>
    </source>
</evidence>
<dbReference type="Pfam" id="PF16074">
    <property type="entry name" value="PilW"/>
    <property type="match status" value="1"/>
</dbReference>
<reference evidence="3 4" key="1">
    <citation type="submission" date="2019-09" db="EMBL/GenBank/DDBJ databases">
        <title>FDA dAtabase for Regulatory Grade micrObial Sequences (FDA-ARGOS): Supporting development and validation of Infectious Disease Dx tests.</title>
        <authorList>
            <person name="Sciortino C."/>
            <person name="Tallon L."/>
            <person name="Sadzewicz L."/>
            <person name="Vavikolanu K."/>
            <person name="Mehta A."/>
            <person name="Aluvathingal J."/>
            <person name="Nadendla S."/>
            <person name="Nandy P."/>
            <person name="Geyer C."/>
            <person name="Yan Y."/>
            <person name="Sichtig H."/>
        </authorList>
    </citation>
    <scope>NUCLEOTIDE SEQUENCE [LARGE SCALE GENOMIC DNA]</scope>
    <source>
        <strain evidence="3 4">FDAARGOS_664</strain>
    </source>
</reference>
<evidence type="ECO:0000256" key="1">
    <source>
        <dbReference type="SAM" id="MobiDB-lite"/>
    </source>
</evidence>
<dbReference type="OrthoDB" id="8780389at2"/>
<dbReference type="InterPro" id="IPR032092">
    <property type="entry name" value="PilW"/>
</dbReference>
<dbReference type="GO" id="GO:0043683">
    <property type="term" value="P:type IV pilus assembly"/>
    <property type="evidence" value="ECO:0007669"/>
    <property type="project" value="InterPro"/>
</dbReference>
<dbReference type="Pfam" id="PF07963">
    <property type="entry name" value="N_methyl"/>
    <property type="match status" value="1"/>
</dbReference>
<evidence type="ECO:0000256" key="2">
    <source>
        <dbReference type="SAM" id="Phobius"/>
    </source>
</evidence>